<name>A0A5J9VMA8_9POAL</name>
<keyword evidence="3" id="KW-1185">Reference proteome</keyword>
<feature type="region of interest" description="Disordered" evidence="1">
    <location>
        <begin position="1"/>
        <end position="23"/>
    </location>
</feature>
<organism evidence="2 3">
    <name type="scientific">Eragrostis curvula</name>
    <name type="common">weeping love grass</name>
    <dbReference type="NCBI Taxonomy" id="38414"/>
    <lineage>
        <taxon>Eukaryota</taxon>
        <taxon>Viridiplantae</taxon>
        <taxon>Streptophyta</taxon>
        <taxon>Embryophyta</taxon>
        <taxon>Tracheophyta</taxon>
        <taxon>Spermatophyta</taxon>
        <taxon>Magnoliopsida</taxon>
        <taxon>Liliopsida</taxon>
        <taxon>Poales</taxon>
        <taxon>Poaceae</taxon>
        <taxon>PACMAD clade</taxon>
        <taxon>Chloridoideae</taxon>
        <taxon>Eragrostideae</taxon>
        <taxon>Eragrostidinae</taxon>
        <taxon>Eragrostis</taxon>
    </lineage>
</organism>
<feature type="non-terminal residue" evidence="2">
    <location>
        <position position="1"/>
    </location>
</feature>
<proteinExistence type="predicted"/>
<evidence type="ECO:0000256" key="1">
    <source>
        <dbReference type="SAM" id="MobiDB-lite"/>
    </source>
</evidence>
<evidence type="ECO:0000313" key="3">
    <source>
        <dbReference type="Proteomes" id="UP000324897"/>
    </source>
</evidence>
<gene>
    <name evidence="2" type="ORF">EJB05_18672</name>
</gene>
<protein>
    <submittedName>
        <fullName evidence="2">Uncharacterized protein</fullName>
    </submittedName>
</protein>
<dbReference type="Proteomes" id="UP000324897">
    <property type="component" value="Unassembled WGS sequence"/>
</dbReference>
<sequence length="177" mass="19323">MQRMGGAEEEEEEEEEEGYKSRRIPLWWRKGAPQITSPLSHSLDGTEHHARGTPLPRNERTGKGGVELIGKLDVGLPGGLGSWAFKPCLGQAHEYKRSGGKESPQERAKLSSSRPCPAAPVFESSGRWGSMREALVDGSRRGRERCAHGRQVGKQARCTCSVRPLAFSATAIACLQT</sequence>
<dbReference type="AlphaFoldDB" id="A0A5J9VMA8"/>
<feature type="region of interest" description="Disordered" evidence="1">
    <location>
        <begin position="35"/>
        <end position="63"/>
    </location>
</feature>
<reference evidence="2 3" key="1">
    <citation type="journal article" date="2019" name="Sci. Rep.">
        <title>A high-quality genome of Eragrostis curvula grass provides insights into Poaceae evolution and supports new strategies to enhance forage quality.</title>
        <authorList>
            <person name="Carballo J."/>
            <person name="Santos B.A.C.M."/>
            <person name="Zappacosta D."/>
            <person name="Garbus I."/>
            <person name="Selva J.P."/>
            <person name="Gallo C.A."/>
            <person name="Diaz A."/>
            <person name="Albertini E."/>
            <person name="Caccamo M."/>
            <person name="Echenique V."/>
        </authorList>
    </citation>
    <scope>NUCLEOTIDE SEQUENCE [LARGE SCALE GENOMIC DNA]</scope>
    <source>
        <strain evidence="3">cv. Victoria</strain>
        <tissue evidence="2">Leaf</tissue>
    </source>
</reference>
<feature type="compositionally biased region" description="Acidic residues" evidence="1">
    <location>
        <begin position="7"/>
        <end position="17"/>
    </location>
</feature>
<dbReference type="EMBL" id="RWGY01000009">
    <property type="protein sequence ID" value="TVU36727.1"/>
    <property type="molecule type" value="Genomic_DNA"/>
</dbReference>
<accession>A0A5J9VMA8</accession>
<comment type="caution">
    <text evidence="2">The sequence shown here is derived from an EMBL/GenBank/DDBJ whole genome shotgun (WGS) entry which is preliminary data.</text>
</comment>
<dbReference type="Gramene" id="TVU36727">
    <property type="protein sequence ID" value="TVU36727"/>
    <property type="gene ID" value="EJB05_18672"/>
</dbReference>
<evidence type="ECO:0000313" key="2">
    <source>
        <dbReference type="EMBL" id="TVU36727.1"/>
    </source>
</evidence>
<feature type="compositionally biased region" description="Basic and acidic residues" evidence="1">
    <location>
        <begin position="95"/>
        <end position="109"/>
    </location>
</feature>
<feature type="region of interest" description="Disordered" evidence="1">
    <location>
        <begin position="95"/>
        <end position="123"/>
    </location>
</feature>